<sequence length="83" mass="9618">MLSRSLPIDTICILCNKTNETADHFFYNCPFAKSIYQHMFMTIQNSKLHNKEMTVVDTLKTIKEHINIIMVVVVQTVEVQKGM</sequence>
<keyword evidence="3" id="KW-1185">Reference proteome</keyword>
<evidence type="ECO:0000313" key="2">
    <source>
        <dbReference type="EMBL" id="VFQ98402.1"/>
    </source>
</evidence>
<dbReference type="EMBL" id="OOIL02006585">
    <property type="protein sequence ID" value="VFQ98402.1"/>
    <property type="molecule type" value="Genomic_DNA"/>
</dbReference>
<dbReference type="Pfam" id="PF13966">
    <property type="entry name" value="zf-RVT"/>
    <property type="match status" value="1"/>
</dbReference>
<evidence type="ECO:0000313" key="3">
    <source>
        <dbReference type="Proteomes" id="UP000595140"/>
    </source>
</evidence>
<dbReference type="InterPro" id="IPR026960">
    <property type="entry name" value="RVT-Znf"/>
</dbReference>
<reference evidence="2 3" key="1">
    <citation type="submission" date="2018-04" db="EMBL/GenBank/DDBJ databases">
        <authorList>
            <person name="Vogel A."/>
        </authorList>
    </citation>
    <scope>NUCLEOTIDE SEQUENCE [LARGE SCALE GENOMIC DNA]</scope>
</reference>
<gene>
    <name evidence="2" type="ORF">CCAM_LOCUS40178</name>
</gene>
<evidence type="ECO:0000259" key="1">
    <source>
        <dbReference type="Pfam" id="PF13966"/>
    </source>
</evidence>
<protein>
    <recommendedName>
        <fullName evidence="1">Reverse transcriptase zinc-binding domain-containing protein</fullName>
    </recommendedName>
</protein>
<proteinExistence type="predicted"/>
<dbReference type="OrthoDB" id="1256921at2759"/>
<accession>A0A484NB30</accession>
<dbReference type="Proteomes" id="UP000595140">
    <property type="component" value="Unassembled WGS sequence"/>
</dbReference>
<organism evidence="2 3">
    <name type="scientific">Cuscuta campestris</name>
    <dbReference type="NCBI Taxonomy" id="132261"/>
    <lineage>
        <taxon>Eukaryota</taxon>
        <taxon>Viridiplantae</taxon>
        <taxon>Streptophyta</taxon>
        <taxon>Embryophyta</taxon>
        <taxon>Tracheophyta</taxon>
        <taxon>Spermatophyta</taxon>
        <taxon>Magnoliopsida</taxon>
        <taxon>eudicotyledons</taxon>
        <taxon>Gunneridae</taxon>
        <taxon>Pentapetalae</taxon>
        <taxon>asterids</taxon>
        <taxon>lamiids</taxon>
        <taxon>Solanales</taxon>
        <taxon>Convolvulaceae</taxon>
        <taxon>Cuscuteae</taxon>
        <taxon>Cuscuta</taxon>
        <taxon>Cuscuta subgen. Grammica</taxon>
        <taxon>Cuscuta sect. Cleistogrammica</taxon>
    </lineage>
</organism>
<feature type="domain" description="Reverse transcriptase zinc-binding" evidence="1">
    <location>
        <begin position="3"/>
        <end position="35"/>
    </location>
</feature>
<dbReference type="AlphaFoldDB" id="A0A484NB30"/>
<name>A0A484NB30_9ASTE</name>